<dbReference type="EMBL" id="BJYA01000025">
    <property type="protein sequence ID" value="GEN47142.1"/>
    <property type="molecule type" value="Genomic_DNA"/>
</dbReference>
<evidence type="ECO:0000256" key="1">
    <source>
        <dbReference type="SAM" id="SignalP"/>
    </source>
</evidence>
<comment type="caution">
    <text evidence="2">The sequence shown here is derived from an EMBL/GenBank/DDBJ whole genome shotgun (WGS) entry which is preliminary data.</text>
</comment>
<gene>
    <name evidence="2" type="primary">ydcC</name>
    <name evidence="2" type="ORF">AHA02nite_29180</name>
</gene>
<dbReference type="Gene3D" id="2.50.20.10">
    <property type="entry name" value="Lipoprotein localisation LolA/LolB/LppX"/>
    <property type="match status" value="1"/>
</dbReference>
<keyword evidence="1" id="KW-0732">Signal</keyword>
<dbReference type="AlphaFoldDB" id="A0A511WCZ4"/>
<name>A0A511WCZ4_9BACI</name>
<dbReference type="Proteomes" id="UP000321440">
    <property type="component" value="Unassembled WGS sequence"/>
</dbReference>
<protein>
    <submittedName>
        <fullName evidence="2">Sporulation protein YdcC</fullName>
    </submittedName>
</protein>
<keyword evidence="3" id="KW-1185">Reference proteome</keyword>
<evidence type="ECO:0000313" key="2">
    <source>
        <dbReference type="EMBL" id="GEN47142.1"/>
    </source>
</evidence>
<accession>A0A511WCZ4</accession>
<dbReference type="InterPro" id="IPR052944">
    <property type="entry name" value="Sporulation_related"/>
</dbReference>
<proteinExistence type="predicted"/>
<dbReference type="PANTHER" id="PTHR37507:SF2">
    <property type="entry name" value="SPORULATION PROTEIN YDCC"/>
    <property type="match status" value="1"/>
</dbReference>
<feature type="signal peptide" evidence="1">
    <location>
        <begin position="1"/>
        <end position="20"/>
    </location>
</feature>
<dbReference type="PANTHER" id="PTHR37507">
    <property type="entry name" value="SPORULATION PROTEIN YDCC"/>
    <property type="match status" value="1"/>
</dbReference>
<organism evidence="2 3">
    <name type="scientific">Alkalibacillus haloalkaliphilus</name>
    <dbReference type="NCBI Taxonomy" id="94136"/>
    <lineage>
        <taxon>Bacteria</taxon>
        <taxon>Bacillati</taxon>
        <taxon>Bacillota</taxon>
        <taxon>Bacilli</taxon>
        <taxon>Bacillales</taxon>
        <taxon>Bacillaceae</taxon>
        <taxon>Alkalibacillus</taxon>
    </lineage>
</organism>
<dbReference type="PROSITE" id="PS51257">
    <property type="entry name" value="PROKAR_LIPOPROTEIN"/>
    <property type="match status" value="1"/>
</dbReference>
<evidence type="ECO:0000313" key="3">
    <source>
        <dbReference type="Proteomes" id="UP000321440"/>
    </source>
</evidence>
<reference evidence="2 3" key="1">
    <citation type="submission" date="2019-07" db="EMBL/GenBank/DDBJ databases">
        <title>Whole genome shotgun sequence of Alkalibacillus haloalkaliphilus NBRC 103110.</title>
        <authorList>
            <person name="Hosoyama A."/>
            <person name="Uohara A."/>
            <person name="Ohji S."/>
            <person name="Ichikawa N."/>
        </authorList>
    </citation>
    <scope>NUCLEOTIDE SEQUENCE [LARGE SCALE GENOMIC DNA]</scope>
    <source>
        <strain evidence="2 3">NBRC 103110</strain>
    </source>
</reference>
<dbReference type="OrthoDB" id="9785380at2"/>
<dbReference type="InterPro" id="IPR029046">
    <property type="entry name" value="LolA/LolB/LppX"/>
</dbReference>
<dbReference type="RefSeq" id="WP_146818567.1">
    <property type="nucleotide sequence ID" value="NZ_BJYA01000025.1"/>
</dbReference>
<sequence length="339" mass="38738">MKRKLFLFLSIMLTAVLLTACGEETVDDVLQSLDDQVADMSSFKASAEMTMTTGEESQQYQIDVWHKKEDYFKVVMNNMADEQGNQVILRNDEGVFVLTPSINKSYKFQNDWPKQHSQPYLYTSLVSDIISDSEREFQMTDNYYVFKVKTNYKGNQQLPFQEVYFHKGSYDPALVRVQDHNGETIVEVDFTSFEFDVEISDEEFDTEQNLAEGAVSVPTMTELEDRDMEVYFPSFVPEGVEASSEEVVDFEDGERVILSYEGEKPFTLVQEKFDSYPTSLMVPVHAGGDMVDLGFAVGHLTNNSLEWELDGMRFVLASESLTVNEMVQIAQSVESQMMK</sequence>
<feature type="chain" id="PRO_5039729409" evidence="1">
    <location>
        <begin position="21"/>
        <end position="339"/>
    </location>
</feature>
<dbReference type="SUPFAM" id="SSF89392">
    <property type="entry name" value="Prokaryotic lipoproteins and lipoprotein localization factors"/>
    <property type="match status" value="1"/>
</dbReference>